<proteinExistence type="predicted"/>
<feature type="compositionally biased region" description="Low complexity" evidence="1">
    <location>
        <begin position="99"/>
        <end position="136"/>
    </location>
</feature>
<comment type="caution">
    <text evidence="3">The sequence shown here is derived from an EMBL/GenBank/DDBJ whole genome shotgun (WGS) entry which is preliminary data.</text>
</comment>
<dbReference type="GO" id="GO:0005762">
    <property type="term" value="C:mitochondrial large ribosomal subunit"/>
    <property type="evidence" value="ECO:0007669"/>
    <property type="project" value="InterPro"/>
</dbReference>
<dbReference type="GeneID" id="31008034"/>
<dbReference type="RefSeq" id="XP_020116488.1">
    <property type="nucleotide sequence ID" value="XM_020263184.1"/>
</dbReference>
<accession>A0A225ASF1</accession>
<dbReference type="PANTHER" id="PTHR28041">
    <property type="entry name" value="54S RIBOSOMAL PROTEIN L25, MITOCHONDRIAL"/>
    <property type="match status" value="1"/>
</dbReference>
<gene>
    <name evidence="3" type="ORF">UA08_08278</name>
</gene>
<feature type="compositionally biased region" description="Basic and acidic residues" evidence="1">
    <location>
        <begin position="148"/>
        <end position="157"/>
    </location>
</feature>
<dbReference type="STRING" id="1441469.A0A225ASF1"/>
<evidence type="ECO:0000256" key="1">
    <source>
        <dbReference type="SAM" id="MobiDB-lite"/>
    </source>
</evidence>
<protein>
    <recommendedName>
        <fullName evidence="2">Large ribosomal subunit protein mL59 domain-containing protein</fullName>
    </recommendedName>
</protein>
<dbReference type="InterPro" id="IPR040922">
    <property type="entry name" value="Ribosomal_mL59_dom"/>
</dbReference>
<dbReference type="Proteomes" id="UP000214365">
    <property type="component" value="Unassembled WGS sequence"/>
</dbReference>
<dbReference type="InterPro" id="IPR037507">
    <property type="entry name" value="Ribosomal_mL59"/>
</dbReference>
<dbReference type="Pfam" id="PF18126">
    <property type="entry name" value="Mitoc_mL59"/>
    <property type="match status" value="1"/>
</dbReference>
<feature type="domain" description="Large ribosomal subunit protein mL59" evidence="2">
    <location>
        <begin position="73"/>
        <end position="276"/>
    </location>
</feature>
<evidence type="ECO:0000259" key="2">
    <source>
        <dbReference type="Pfam" id="PF18126"/>
    </source>
</evidence>
<dbReference type="OrthoDB" id="18529at2759"/>
<dbReference type="EMBL" id="LFMY01000014">
    <property type="protein sequence ID" value="OKL56367.1"/>
    <property type="molecule type" value="Genomic_DNA"/>
</dbReference>
<reference evidence="3 4" key="1">
    <citation type="submission" date="2015-06" db="EMBL/GenBank/DDBJ databases">
        <title>Talaromyces atroroseus IBT 11181 draft genome.</title>
        <authorList>
            <person name="Rasmussen K.B."/>
            <person name="Rasmussen S."/>
            <person name="Petersen B."/>
            <person name="Sicheritz-Ponten T."/>
            <person name="Mortensen U.H."/>
            <person name="Thrane U."/>
        </authorList>
    </citation>
    <scope>NUCLEOTIDE SEQUENCE [LARGE SCALE GENOMIC DNA]</scope>
    <source>
        <strain evidence="3 4">IBT 11181</strain>
    </source>
</reference>
<dbReference type="PANTHER" id="PTHR28041:SF1">
    <property type="entry name" value="LARGE RIBOSOMAL SUBUNIT PROTEIN ML59"/>
    <property type="match status" value="1"/>
</dbReference>
<evidence type="ECO:0000313" key="4">
    <source>
        <dbReference type="Proteomes" id="UP000214365"/>
    </source>
</evidence>
<feature type="region of interest" description="Disordered" evidence="1">
    <location>
        <begin position="97"/>
        <end position="158"/>
    </location>
</feature>
<evidence type="ECO:0000313" key="3">
    <source>
        <dbReference type="EMBL" id="OKL56367.1"/>
    </source>
</evidence>
<keyword evidence="4" id="KW-1185">Reference proteome</keyword>
<organism evidence="3 4">
    <name type="scientific">Talaromyces atroroseus</name>
    <dbReference type="NCBI Taxonomy" id="1441469"/>
    <lineage>
        <taxon>Eukaryota</taxon>
        <taxon>Fungi</taxon>
        <taxon>Dikarya</taxon>
        <taxon>Ascomycota</taxon>
        <taxon>Pezizomycotina</taxon>
        <taxon>Eurotiomycetes</taxon>
        <taxon>Eurotiomycetidae</taxon>
        <taxon>Eurotiales</taxon>
        <taxon>Trichocomaceae</taxon>
        <taxon>Talaromyces</taxon>
        <taxon>Talaromyces sect. Trachyspermi</taxon>
    </lineage>
</organism>
<dbReference type="AlphaFoldDB" id="A0A225ASF1"/>
<dbReference type="GO" id="GO:0003735">
    <property type="term" value="F:structural constituent of ribosome"/>
    <property type="evidence" value="ECO:0007669"/>
    <property type="project" value="InterPro"/>
</dbReference>
<name>A0A225ASF1_TALAT</name>
<sequence>MATMAAKMVSRMASANIASTKGLTTHRLFTRHLTTAATTSTPNVTIEAKGPKLSPQEAAKHEENLDVISMLPPRLRNFFAKYPPQFYSAAVAPTERLLPPSDASLDSTTTTESESAESQQTQTQTQTTAADPTTLEPQKLPSPYTPSREAKGSKRDPTAWSASKAILYNNPEYPNPFLPQKSRNSKSWRSPKYGLRQQADLCKLARSYGVEQLLPTSRKSTLFKETRLAERGLAIKGTGIGQKVKGHKWERTMETRLDERKKAMMEMPEMIREWKQRGHGRGWKKWPRR</sequence>